<dbReference type="Proteomes" id="UP000327013">
    <property type="component" value="Unassembled WGS sequence"/>
</dbReference>
<dbReference type="SUPFAM" id="SSF52047">
    <property type="entry name" value="RNI-like"/>
    <property type="match status" value="1"/>
</dbReference>
<dbReference type="SUPFAM" id="SSF50729">
    <property type="entry name" value="PH domain-like"/>
    <property type="match status" value="1"/>
</dbReference>
<dbReference type="EMBL" id="VIBQ01000031">
    <property type="protein sequence ID" value="KAB8416373.1"/>
    <property type="molecule type" value="Genomic_DNA"/>
</dbReference>
<accession>A0A5N6KZM0</accession>
<evidence type="ECO:0000313" key="3">
    <source>
        <dbReference type="EMBL" id="KAB8416373.1"/>
    </source>
</evidence>
<feature type="region of interest" description="Disordered" evidence="1">
    <location>
        <begin position="1"/>
        <end position="141"/>
    </location>
</feature>
<evidence type="ECO:0000259" key="2">
    <source>
        <dbReference type="PROSITE" id="PS50003"/>
    </source>
</evidence>
<keyword evidence="4" id="KW-1185">Reference proteome</keyword>
<name>A0A5N6KZM0_9ROSI</name>
<evidence type="ECO:0000313" key="4">
    <source>
        <dbReference type="Proteomes" id="UP000327013"/>
    </source>
</evidence>
<proteinExistence type="predicted"/>
<feature type="region of interest" description="Disordered" evidence="1">
    <location>
        <begin position="207"/>
        <end position="226"/>
    </location>
</feature>
<dbReference type="InterPro" id="IPR057334">
    <property type="entry name" value="PH_2nd_LRR"/>
</dbReference>
<dbReference type="SMART" id="SM00233">
    <property type="entry name" value="PH"/>
    <property type="match status" value="1"/>
</dbReference>
<dbReference type="OrthoDB" id="341587at2759"/>
<dbReference type="SMART" id="SM00368">
    <property type="entry name" value="LRR_RI"/>
    <property type="match status" value="4"/>
</dbReference>
<dbReference type="InterPro" id="IPR032675">
    <property type="entry name" value="LRR_dom_sf"/>
</dbReference>
<sequence>MSSGPFGRRKTPKQDAALRRPSFNLLTALHDDAASHQPAARTSASTAKDMIPTRLLKKKITTSQLSLDPPDSPRPDSVGAAASEDGGSPRAGTRPGHARRARPSSLFGSLKSFRTADDDTTPPATATSSKPPSLNWGYFGPSSDDIARNKTVLHHGEAQTNSNMFWKKKKEYLVLTETHLVRFKNQAKAGETFHAVLPNHNRAGLVRHGSSPSAGSSQDVHSLASETSGDKIAGIPLQQIVAVYQPDDAGKSSATIEVSYLDAEAGQGSNLHFQFSDSEERSLWQRSIRQAANKARLQDTDPIPPKLNELAARVVEREQDYDITNYRIYKVVQRTASKSVGSRASSDDVSKLASSACFLVIGVRKVHLIVLSKHFARTSTHALSELNDGGSYGILALTAALVSPTDDTFSLTFRLPFQRPKVLQLASLASCEITLRIRQVEKFLRPQWLQRPYIFEIPAKAEEQFQPEDMAYPEGEDEFDRTLIAYCVAYGVNPAVFRYSVNNATEDAPRFELGESTSARPYSALELLALLRSLRYRESFVSMSFARTIMNSLNGAHDKYGSEHVCTRSVQTHQARLSAEHQAEASLLVQEIRAIALTSRRLRRLDFSGCISKQTAAGAQPLEVVGCGFVEALFPLCKQQATNIDWIALNGIELQEIDLDYLVSIAAEKNTHFRAIEASGCGLTDRGATLLLDVFRAHDNTLEAVDISNNPVRLVPNILANQLQVFGYIRKLDLSNLAITTGSEPLLSLETLFSWRLEDLRLKGMSLNEETIDCISAYLASPQSNGLKELILSNGSLTGDDVATLMQSMTQEPNTARLLHLDVSENDLQKKFKPMIRAISDGLAPTHLSMRSTEYDNEETFEALLLGLAANKSIRYLDLGKTSLPAEADEDTCAALYKLFAENQTLEELDISGEDSRLEVSKLGSGINQALHGLKHNKSLRILRIQYQKLGLHGASTLAEVLKENRSLQQLHCDCNAITLTGFTDLVNALATNTSIMYLPSLEEGRVQALQDTEQQIKAARSKAESWNMTNAPSKMSSMRRTFASIGGGAAGPKGGPKISAVPQWTEQDVQAALRLVSEGWEGQAQRLEQFLDRNWRMFHGEMQDLDPAAMESLEEAQRPGTAGSISKILDRVAIESTPTLEKQLQLGDSSSTKTPTKKASFRGGGGLGLDDVFIDNGSLYEDAVYEVGGEKECPSPASSKGDDDDLLMKTPQKLAPLNIEKDDKNGFRASVLADAIGGTTVEG</sequence>
<evidence type="ECO:0000256" key="1">
    <source>
        <dbReference type="SAM" id="MobiDB-lite"/>
    </source>
</evidence>
<feature type="region of interest" description="Disordered" evidence="1">
    <location>
        <begin position="1141"/>
        <end position="1162"/>
    </location>
</feature>
<organism evidence="3 4">
    <name type="scientific">Carpinus fangiana</name>
    <dbReference type="NCBI Taxonomy" id="176857"/>
    <lineage>
        <taxon>Eukaryota</taxon>
        <taxon>Viridiplantae</taxon>
        <taxon>Streptophyta</taxon>
        <taxon>Embryophyta</taxon>
        <taxon>Tracheophyta</taxon>
        <taxon>Spermatophyta</taxon>
        <taxon>Magnoliopsida</taxon>
        <taxon>eudicotyledons</taxon>
        <taxon>Gunneridae</taxon>
        <taxon>Pentapetalae</taxon>
        <taxon>rosids</taxon>
        <taxon>fabids</taxon>
        <taxon>Fagales</taxon>
        <taxon>Betulaceae</taxon>
        <taxon>Carpinus</taxon>
    </lineage>
</organism>
<dbReference type="PROSITE" id="PS50003">
    <property type="entry name" value="PH_DOMAIN"/>
    <property type="match status" value="1"/>
</dbReference>
<dbReference type="InterPro" id="IPR051279">
    <property type="entry name" value="PP1-Reg/Actin-Interact_Protein"/>
</dbReference>
<dbReference type="InterPro" id="IPR001849">
    <property type="entry name" value="PH_domain"/>
</dbReference>
<feature type="compositionally biased region" description="Low complexity" evidence="1">
    <location>
        <begin position="121"/>
        <end position="133"/>
    </location>
</feature>
<dbReference type="Pfam" id="PF25353">
    <property type="entry name" value="PH_2nd_LRR"/>
    <property type="match status" value="1"/>
</dbReference>
<feature type="compositionally biased region" description="Polar residues" evidence="1">
    <location>
        <begin position="210"/>
        <end position="226"/>
    </location>
</feature>
<dbReference type="AlphaFoldDB" id="A0A5N6KZM0"/>
<comment type="caution">
    <text evidence="3">The sequence shown here is derived from an EMBL/GenBank/DDBJ whole genome shotgun (WGS) entry which is preliminary data.</text>
</comment>
<dbReference type="Gene3D" id="3.80.10.10">
    <property type="entry name" value="Ribonuclease Inhibitor"/>
    <property type="match status" value="1"/>
</dbReference>
<dbReference type="PANTHER" id="PTHR24112">
    <property type="entry name" value="LEUCINE-RICH REPEAT, ISOFORM F-RELATED"/>
    <property type="match status" value="1"/>
</dbReference>
<protein>
    <recommendedName>
        <fullName evidence="2">PH domain-containing protein</fullName>
    </recommendedName>
</protein>
<feature type="domain" description="PH" evidence="2">
    <location>
        <begin position="151"/>
        <end position="293"/>
    </location>
</feature>
<reference evidence="3 4" key="1">
    <citation type="submission" date="2019-06" db="EMBL/GenBank/DDBJ databases">
        <title>A chromosomal-level reference genome of Carpinus fangiana (Coryloideae, Betulaceae).</title>
        <authorList>
            <person name="Yang X."/>
            <person name="Wang Z."/>
            <person name="Zhang L."/>
            <person name="Hao G."/>
            <person name="Liu J."/>
            <person name="Yang Y."/>
        </authorList>
    </citation>
    <scope>NUCLEOTIDE SEQUENCE [LARGE SCALE GENOMIC DNA]</scope>
    <source>
        <strain evidence="3">Cfa_2016G</strain>
        <tissue evidence="3">Leaf</tissue>
    </source>
</reference>
<gene>
    <name evidence="3" type="ORF">FH972_024892</name>
</gene>